<evidence type="ECO:0008006" key="4">
    <source>
        <dbReference type="Google" id="ProtNLM"/>
    </source>
</evidence>
<evidence type="ECO:0000313" key="2">
    <source>
        <dbReference type="EMBL" id="HJA98681.1"/>
    </source>
</evidence>
<reference evidence="2" key="2">
    <citation type="submission" date="2021-04" db="EMBL/GenBank/DDBJ databases">
        <authorList>
            <person name="Gilroy R."/>
        </authorList>
    </citation>
    <scope>NUCLEOTIDE SEQUENCE</scope>
    <source>
        <strain evidence="2">CHK169-11906</strain>
    </source>
</reference>
<proteinExistence type="predicted"/>
<comment type="caution">
    <text evidence="2">The sequence shown here is derived from an EMBL/GenBank/DDBJ whole genome shotgun (WGS) entry which is preliminary data.</text>
</comment>
<sequence>MTGIRKRMAVGFLSIVGLLFISGMISFFELSHLSNDAEEILKANHRNMVLAREMLDAAHEQNMAVIHMAILGDLSYDSLCRANMRRLHATVATAQSELSDQSQMGSLVGAISDLQLLTDSYLSYDMFKFDDVSGERWYNDYYEKRYKVVVSAIKDYMTSTQGSLAPRAEMLNWNAYRAVTPVLISLVVMIATVLLLYYFTEIYCVKPLVSMNRSLGQYLSFKMPFTVKAECKDEILELKEKIDSLIAMQKQTKP</sequence>
<evidence type="ECO:0000313" key="3">
    <source>
        <dbReference type="Proteomes" id="UP000824259"/>
    </source>
</evidence>
<dbReference type="AlphaFoldDB" id="A0A9D2IDA8"/>
<reference evidence="2" key="1">
    <citation type="journal article" date="2021" name="PeerJ">
        <title>Extensive microbial diversity within the chicken gut microbiome revealed by metagenomics and culture.</title>
        <authorList>
            <person name="Gilroy R."/>
            <person name="Ravi A."/>
            <person name="Getino M."/>
            <person name="Pursley I."/>
            <person name="Horton D.L."/>
            <person name="Alikhan N.F."/>
            <person name="Baker D."/>
            <person name="Gharbi K."/>
            <person name="Hall N."/>
            <person name="Watson M."/>
            <person name="Adriaenssens E.M."/>
            <person name="Foster-Nyarko E."/>
            <person name="Jarju S."/>
            <person name="Secka A."/>
            <person name="Antonio M."/>
            <person name="Oren A."/>
            <person name="Chaudhuri R.R."/>
            <person name="La Ragione R."/>
            <person name="Hildebrand F."/>
            <person name="Pallen M.J."/>
        </authorList>
    </citation>
    <scope>NUCLEOTIDE SEQUENCE</scope>
    <source>
        <strain evidence="2">CHK169-11906</strain>
    </source>
</reference>
<feature type="transmembrane region" description="Helical" evidence="1">
    <location>
        <begin position="9"/>
        <end position="28"/>
    </location>
</feature>
<dbReference type="Proteomes" id="UP000824259">
    <property type="component" value="Unassembled WGS sequence"/>
</dbReference>
<keyword evidence="1" id="KW-0472">Membrane</keyword>
<organism evidence="2 3">
    <name type="scientific">Candidatus Alistipes avicola</name>
    <dbReference type="NCBI Taxonomy" id="2838432"/>
    <lineage>
        <taxon>Bacteria</taxon>
        <taxon>Pseudomonadati</taxon>
        <taxon>Bacteroidota</taxon>
        <taxon>Bacteroidia</taxon>
        <taxon>Bacteroidales</taxon>
        <taxon>Rikenellaceae</taxon>
        <taxon>Alistipes</taxon>
    </lineage>
</organism>
<dbReference type="EMBL" id="DWYR01000009">
    <property type="protein sequence ID" value="HJA98681.1"/>
    <property type="molecule type" value="Genomic_DNA"/>
</dbReference>
<feature type="transmembrane region" description="Helical" evidence="1">
    <location>
        <begin position="178"/>
        <end position="199"/>
    </location>
</feature>
<name>A0A9D2IDA8_9BACT</name>
<keyword evidence="1" id="KW-0812">Transmembrane</keyword>
<accession>A0A9D2IDA8</accession>
<gene>
    <name evidence="2" type="ORF">H9779_03665</name>
</gene>
<keyword evidence="1" id="KW-1133">Transmembrane helix</keyword>
<evidence type="ECO:0000256" key="1">
    <source>
        <dbReference type="SAM" id="Phobius"/>
    </source>
</evidence>
<protein>
    <recommendedName>
        <fullName evidence="4">Chemotaxis methyl-accepting receptor HlyB-like 4HB MCP domain-containing protein</fullName>
    </recommendedName>
</protein>